<dbReference type="PANTHER" id="PTHR36152">
    <property type="entry name" value="CYTOPLASMIC PROTEIN-RELATED"/>
    <property type="match status" value="1"/>
</dbReference>
<evidence type="ECO:0000313" key="1">
    <source>
        <dbReference type="EMBL" id="RQP25407.1"/>
    </source>
</evidence>
<dbReference type="RefSeq" id="WP_124540320.1">
    <property type="nucleotide sequence ID" value="NZ_QUSW01000002.1"/>
</dbReference>
<dbReference type="EMBL" id="QUSW01000002">
    <property type="protein sequence ID" value="RQP25407.1"/>
    <property type="molecule type" value="Genomic_DNA"/>
</dbReference>
<dbReference type="PANTHER" id="PTHR36152:SF5">
    <property type="entry name" value="PROTEIN HCP1"/>
    <property type="match status" value="1"/>
</dbReference>
<accession>A0A3N7HSX9</accession>
<dbReference type="Proteomes" id="UP000267464">
    <property type="component" value="Unassembled WGS sequence"/>
</dbReference>
<dbReference type="InterPro" id="IPR008514">
    <property type="entry name" value="T6SS_Hcp"/>
</dbReference>
<comment type="caution">
    <text evidence="1">The sequence shown here is derived from an EMBL/GenBank/DDBJ whole genome shotgun (WGS) entry which is preliminary data.</text>
</comment>
<protein>
    <submittedName>
        <fullName evidence="1">Hcp1 family type VI secretion system effector</fullName>
    </submittedName>
</protein>
<keyword evidence="2" id="KW-1185">Reference proteome</keyword>
<dbReference type="AlphaFoldDB" id="A0A3N7HSX9"/>
<dbReference type="InterPro" id="IPR053165">
    <property type="entry name" value="HSI-I_assembly_Hcp1"/>
</dbReference>
<reference evidence="1 2" key="2">
    <citation type="submission" date="2018-12" db="EMBL/GenBank/DDBJ databases">
        <title>Rhizobacter gummiphilus sp. nov., a rubber-degrading bacterium isolated from the soil of a botanical garden in Japan.</title>
        <authorList>
            <person name="Shunsuke S.S."/>
        </authorList>
    </citation>
    <scope>NUCLEOTIDE SEQUENCE [LARGE SCALE GENOMIC DNA]</scope>
    <source>
        <strain evidence="1 2">S-16</strain>
    </source>
</reference>
<dbReference type="Pfam" id="PF05638">
    <property type="entry name" value="T6SS_HCP"/>
    <property type="match status" value="1"/>
</dbReference>
<evidence type="ECO:0000313" key="2">
    <source>
        <dbReference type="Proteomes" id="UP000267464"/>
    </source>
</evidence>
<name>A0A3N7HSX9_9BURK</name>
<sequence length="162" mass="17244">MAHVDYFLKIEGVDGESTDDKHKGEIELESWSFGGTNGGSFNSGGGGGTGKVALQDFNFVKKTDKASAKLFTSCCTGEHLKKATLVCRKAGKEQQEFLTIVLTSVLVSSYQTGGSAGSDIIPMDQVSLNFAKIEYKYKEQKADGSLGGEMVGGWDVTTNKPA</sequence>
<proteinExistence type="predicted"/>
<organism evidence="1 2">
    <name type="scientific">Piscinibacter terrae</name>
    <dbReference type="NCBI Taxonomy" id="2496871"/>
    <lineage>
        <taxon>Bacteria</taxon>
        <taxon>Pseudomonadati</taxon>
        <taxon>Pseudomonadota</taxon>
        <taxon>Betaproteobacteria</taxon>
        <taxon>Burkholderiales</taxon>
        <taxon>Sphaerotilaceae</taxon>
        <taxon>Piscinibacter</taxon>
    </lineage>
</organism>
<dbReference type="Gene3D" id="2.30.110.20">
    <property type="entry name" value="Hcp1-like"/>
    <property type="match status" value="1"/>
</dbReference>
<reference evidence="1 2" key="1">
    <citation type="submission" date="2018-08" db="EMBL/GenBank/DDBJ databases">
        <authorList>
            <person name="Khan S.A."/>
            <person name="Jeon C.O."/>
            <person name="Chun B.H."/>
            <person name="Jeong S.E."/>
        </authorList>
    </citation>
    <scope>NUCLEOTIDE SEQUENCE [LARGE SCALE GENOMIC DNA]</scope>
    <source>
        <strain evidence="1 2">S-16</strain>
    </source>
</reference>
<dbReference type="SUPFAM" id="SSF141452">
    <property type="entry name" value="Hcp1-like"/>
    <property type="match status" value="1"/>
</dbReference>
<dbReference type="OrthoDB" id="5066999at2"/>
<gene>
    <name evidence="1" type="ORF">DZC73_11340</name>
</gene>
<dbReference type="InterPro" id="IPR036624">
    <property type="entry name" value="Hcp1-lik_sf"/>
</dbReference>